<name>E9GE43_DAPPU</name>
<dbReference type="KEGG" id="dpx:DAPPUDRAFT_302553"/>
<dbReference type="InParanoid" id="E9GE43"/>
<accession>E9GE43</accession>
<dbReference type="AlphaFoldDB" id="E9GE43"/>
<sequence length="157" mass="18374">MTENVSLDRSTPQGKQNYDILKKTLIGEAASESEEGQRAIFWVIYNRVRGNNTYWYDAFEGNNIVGVCLAKHQFECWNPGEESDDLIKNLNTSWAKKKMAEIDEWLPRVFEEQNPIGECDHYNNPNKKEDWKELSCINNLDFVKTIGNHHFYRTKPI</sequence>
<feature type="domain" description="Cell wall hydrolase SleB" evidence="1">
    <location>
        <begin position="31"/>
        <end position="152"/>
    </location>
</feature>
<dbReference type="Pfam" id="PF07486">
    <property type="entry name" value="Hydrolase_2"/>
    <property type="match status" value="1"/>
</dbReference>
<organism evidence="2 3">
    <name type="scientific">Daphnia pulex</name>
    <name type="common">Water flea</name>
    <dbReference type="NCBI Taxonomy" id="6669"/>
    <lineage>
        <taxon>Eukaryota</taxon>
        <taxon>Metazoa</taxon>
        <taxon>Ecdysozoa</taxon>
        <taxon>Arthropoda</taxon>
        <taxon>Crustacea</taxon>
        <taxon>Branchiopoda</taxon>
        <taxon>Diplostraca</taxon>
        <taxon>Cladocera</taxon>
        <taxon>Anomopoda</taxon>
        <taxon>Daphniidae</taxon>
        <taxon>Daphnia</taxon>
    </lineage>
</organism>
<gene>
    <name evidence="2" type="ORF">DAPPUDRAFT_302553</name>
</gene>
<dbReference type="GO" id="GO:0016787">
    <property type="term" value="F:hydrolase activity"/>
    <property type="evidence" value="ECO:0007669"/>
    <property type="project" value="InterPro"/>
</dbReference>
<protein>
    <recommendedName>
        <fullName evidence="1">Cell wall hydrolase SleB domain-containing protein</fullName>
    </recommendedName>
</protein>
<dbReference type="HOGENOM" id="CLU_086663_2_2_1"/>
<evidence type="ECO:0000313" key="3">
    <source>
        <dbReference type="Proteomes" id="UP000000305"/>
    </source>
</evidence>
<reference evidence="2 3" key="1">
    <citation type="journal article" date="2011" name="Science">
        <title>The ecoresponsive genome of Daphnia pulex.</title>
        <authorList>
            <person name="Colbourne J.K."/>
            <person name="Pfrender M.E."/>
            <person name="Gilbert D."/>
            <person name="Thomas W.K."/>
            <person name="Tucker A."/>
            <person name="Oakley T.H."/>
            <person name="Tokishita S."/>
            <person name="Aerts A."/>
            <person name="Arnold G.J."/>
            <person name="Basu M.K."/>
            <person name="Bauer D.J."/>
            <person name="Caceres C.E."/>
            <person name="Carmel L."/>
            <person name="Casola C."/>
            <person name="Choi J.H."/>
            <person name="Detter J.C."/>
            <person name="Dong Q."/>
            <person name="Dusheyko S."/>
            <person name="Eads B.D."/>
            <person name="Frohlich T."/>
            <person name="Geiler-Samerotte K.A."/>
            <person name="Gerlach D."/>
            <person name="Hatcher P."/>
            <person name="Jogdeo S."/>
            <person name="Krijgsveld J."/>
            <person name="Kriventseva E.V."/>
            <person name="Kultz D."/>
            <person name="Laforsch C."/>
            <person name="Lindquist E."/>
            <person name="Lopez J."/>
            <person name="Manak J.R."/>
            <person name="Muller J."/>
            <person name="Pangilinan J."/>
            <person name="Patwardhan R.P."/>
            <person name="Pitluck S."/>
            <person name="Pritham E.J."/>
            <person name="Rechtsteiner A."/>
            <person name="Rho M."/>
            <person name="Rogozin I.B."/>
            <person name="Sakarya O."/>
            <person name="Salamov A."/>
            <person name="Schaack S."/>
            <person name="Shapiro H."/>
            <person name="Shiga Y."/>
            <person name="Skalitzky C."/>
            <person name="Smith Z."/>
            <person name="Souvorov A."/>
            <person name="Sung W."/>
            <person name="Tang Z."/>
            <person name="Tsuchiya D."/>
            <person name="Tu H."/>
            <person name="Vos H."/>
            <person name="Wang M."/>
            <person name="Wolf Y.I."/>
            <person name="Yamagata H."/>
            <person name="Yamada T."/>
            <person name="Ye Y."/>
            <person name="Shaw J.R."/>
            <person name="Andrews J."/>
            <person name="Crease T.J."/>
            <person name="Tang H."/>
            <person name="Lucas S.M."/>
            <person name="Robertson H.M."/>
            <person name="Bork P."/>
            <person name="Koonin E.V."/>
            <person name="Zdobnov E.M."/>
            <person name="Grigoriev I.V."/>
            <person name="Lynch M."/>
            <person name="Boore J.L."/>
        </authorList>
    </citation>
    <scope>NUCLEOTIDE SEQUENCE [LARGE SCALE GENOMIC DNA]</scope>
</reference>
<keyword evidence="3" id="KW-1185">Reference proteome</keyword>
<dbReference type="EMBL" id="GL732540">
    <property type="protein sequence ID" value="EFX82203.1"/>
    <property type="molecule type" value="Genomic_DNA"/>
</dbReference>
<dbReference type="OrthoDB" id="6373984at2759"/>
<evidence type="ECO:0000259" key="1">
    <source>
        <dbReference type="Pfam" id="PF07486"/>
    </source>
</evidence>
<dbReference type="Gene3D" id="1.10.10.2520">
    <property type="entry name" value="Cell wall hydrolase SleB, domain 1"/>
    <property type="match status" value="1"/>
</dbReference>
<evidence type="ECO:0000313" key="2">
    <source>
        <dbReference type="EMBL" id="EFX82203.1"/>
    </source>
</evidence>
<dbReference type="Proteomes" id="UP000000305">
    <property type="component" value="Unassembled WGS sequence"/>
</dbReference>
<dbReference type="InterPro" id="IPR042047">
    <property type="entry name" value="SleB_dom1"/>
</dbReference>
<proteinExistence type="predicted"/>
<dbReference type="PhylomeDB" id="E9GE43"/>
<dbReference type="InterPro" id="IPR011105">
    <property type="entry name" value="Cell_wall_hydrolase_SleB"/>
</dbReference>